<dbReference type="GO" id="GO:0006744">
    <property type="term" value="P:ubiquinone biosynthetic process"/>
    <property type="evidence" value="ECO:0007669"/>
    <property type="project" value="InterPro"/>
</dbReference>
<keyword evidence="6" id="KW-0503">Monooxygenase</keyword>
<dbReference type="PROSITE" id="PS51257">
    <property type="entry name" value="PROKAR_LIPOPROTEIN"/>
    <property type="match status" value="1"/>
</dbReference>
<keyword evidence="4" id="KW-0274">FAD</keyword>
<dbReference type="NCBIfam" id="TIGR01988">
    <property type="entry name" value="Ubi-OHases"/>
    <property type="match status" value="1"/>
</dbReference>
<accession>A0A3B1BIX9</accession>
<dbReference type="Gene3D" id="3.50.50.60">
    <property type="entry name" value="FAD/NAD(P)-binding domain"/>
    <property type="match status" value="2"/>
</dbReference>
<dbReference type="InterPro" id="IPR010971">
    <property type="entry name" value="UbiH/COQ6"/>
</dbReference>
<dbReference type="AlphaFoldDB" id="A0A3B1BIX9"/>
<dbReference type="InterPro" id="IPR002938">
    <property type="entry name" value="FAD-bd"/>
</dbReference>
<dbReference type="EMBL" id="UOFY01000075">
    <property type="protein sequence ID" value="VAX11744.1"/>
    <property type="molecule type" value="Genomic_DNA"/>
</dbReference>
<evidence type="ECO:0000256" key="1">
    <source>
        <dbReference type="ARBA" id="ARBA00001974"/>
    </source>
</evidence>
<dbReference type="InterPro" id="IPR036188">
    <property type="entry name" value="FAD/NAD-bd_sf"/>
</dbReference>
<gene>
    <name evidence="8" type="ORF">MNBD_GAMMA25-2160</name>
</gene>
<organism evidence="8">
    <name type="scientific">hydrothermal vent metagenome</name>
    <dbReference type="NCBI Taxonomy" id="652676"/>
    <lineage>
        <taxon>unclassified sequences</taxon>
        <taxon>metagenomes</taxon>
        <taxon>ecological metagenomes</taxon>
    </lineage>
</organism>
<name>A0A3B1BIX9_9ZZZZ</name>
<dbReference type="PANTHER" id="PTHR43876:SF7">
    <property type="entry name" value="UBIQUINONE BIOSYNTHESIS MONOOXYGENASE COQ6, MITOCHONDRIAL"/>
    <property type="match status" value="1"/>
</dbReference>
<sequence>MNSETEKTVDIIIAGAGMVGATLACALAKSGAKSGLRIALLDAHCPELEWSDEGYDIRVSAMTRASQELLQAIEVWPYIEAQRLSPYREMQVWDASGNGHVHFDSADLGEPDLGHIIENRIIIKALHQRLAELDNVSLLCPVEMKKLELGEEQVSVSFADGSSIQGKLIVAADGGRSWIRKQAGIGIHGWEYDQSALVTWVKTERHHQDTAWQRFKPDGPLAFLPLTEGVSSIVWSSSHDHAKTLLALDETDFAEQLADSFEQRLGAIEKVGPRAVFPLRYFETLHYIQSRLALVGDAAHMMHPLAGQGVNLGMADAAALAEVLLDAHAGHRDIGSHNVLRRYERWRRADNRAMLLSMDSFKLLFSSQSQVIRWLRNTGLNVTNRVTPLKHAFMQRALNKHG</sequence>
<dbReference type="GO" id="GO:0004497">
    <property type="term" value="F:monooxygenase activity"/>
    <property type="evidence" value="ECO:0007669"/>
    <property type="project" value="UniProtKB-KW"/>
</dbReference>
<dbReference type="PROSITE" id="PS01304">
    <property type="entry name" value="UBIH"/>
    <property type="match status" value="1"/>
</dbReference>
<keyword evidence="5" id="KW-0560">Oxidoreductase</keyword>
<dbReference type="InterPro" id="IPR018168">
    <property type="entry name" value="Ubi_Hdrlase_CS"/>
</dbReference>
<proteinExistence type="inferred from homology"/>
<dbReference type="PRINTS" id="PR00420">
    <property type="entry name" value="RNGMNOXGNASE"/>
</dbReference>
<dbReference type="PANTHER" id="PTHR43876">
    <property type="entry name" value="UBIQUINONE BIOSYNTHESIS MONOOXYGENASE COQ6, MITOCHONDRIAL"/>
    <property type="match status" value="1"/>
</dbReference>
<evidence type="ECO:0000256" key="3">
    <source>
        <dbReference type="ARBA" id="ARBA00022630"/>
    </source>
</evidence>
<evidence type="ECO:0000313" key="8">
    <source>
        <dbReference type="EMBL" id="VAX11744.1"/>
    </source>
</evidence>
<protein>
    <submittedName>
        <fullName evidence="8">2-polyprenylphenol hydroxylase</fullName>
    </submittedName>
</protein>
<comment type="cofactor">
    <cofactor evidence="1">
        <name>FAD</name>
        <dbReference type="ChEBI" id="CHEBI:57692"/>
    </cofactor>
</comment>
<dbReference type="GO" id="GO:0071949">
    <property type="term" value="F:FAD binding"/>
    <property type="evidence" value="ECO:0007669"/>
    <property type="project" value="InterPro"/>
</dbReference>
<evidence type="ECO:0000256" key="6">
    <source>
        <dbReference type="ARBA" id="ARBA00023033"/>
    </source>
</evidence>
<comment type="similarity">
    <text evidence="2">Belongs to the UbiH/COQ6 family.</text>
</comment>
<feature type="domain" description="FAD-binding" evidence="7">
    <location>
        <begin position="9"/>
        <end position="353"/>
    </location>
</feature>
<reference evidence="8" key="1">
    <citation type="submission" date="2018-06" db="EMBL/GenBank/DDBJ databases">
        <authorList>
            <person name="Zhirakovskaya E."/>
        </authorList>
    </citation>
    <scope>NUCLEOTIDE SEQUENCE</scope>
</reference>
<dbReference type="SUPFAM" id="SSF51905">
    <property type="entry name" value="FAD/NAD(P)-binding domain"/>
    <property type="match status" value="1"/>
</dbReference>
<dbReference type="FunFam" id="3.50.50.60:FF:000021">
    <property type="entry name" value="Ubiquinone biosynthesis monooxygenase COQ6"/>
    <property type="match status" value="1"/>
</dbReference>
<evidence type="ECO:0000256" key="5">
    <source>
        <dbReference type="ARBA" id="ARBA00023002"/>
    </source>
</evidence>
<dbReference type="InterPro" id="IPR051205">
    <property type="entry name" value="UbiH/COQ6_monooxygenase"/>
</dbReference>
<evidence type="ECO:0000259" key="7">
    <source>
        <dbReference type="Pfam" id="PF01494"/>
    </source>
</evidence>
<dbReference type="GO" id="GO:0016705">
    <property type="term" value="F:oxidoreductase activity, acting on paired donors, with incorporation or reduction of molecular oxygen"/>
    <property type="evidence" value="ECO:0007669"/>
    <property type="project" value="InterPro"/>
</dbReference>
<evidence type="ECO:0000256" key="2">
    <source>
        <dbReference type="ARBA" id="ARBA00005349"/>
    </source>
</evidence>
<evidence type="ECO:0000256" key="4">
    <source>
        <dbReference type="ARBA" id="ARBA00022827"/>
    </source>
</evidence>
<dbReference type="Pfam" id="PF01494">
    <property type="entry name" value="FAD_binding_3"/>
    <property type="match status" value="1"/>
</dbReference>
<keyword evidence="3" id="KW-0285">Flavoprotein</keyword>